<organism evidence="3 4">
    <name type="scientific">Sphaerisporangium aureirubrum</name>
    <dbReference type="NCBI Taxonomy" id="1544736"/>
    <lineage>
        <taxon>Bacteria</taxon>
        <taxon>Bacillati</taxon>
        <taxon>Actinomycetota</taxon>
        <taxon>Actinomycetes</taxon>
        <taxon>Streptosporangiales</taxon>
        <taxon>Streptosporangiaceae</taxon>
        <taxon>Sphaerisporangium</taxon>
    </lineage>
</organism>
<dbReference type="InterPro" id="IPR025164">
    <property type="entry name" value="Toastrack_DUF4097"/>
</dbReference>
<accession>A0ABW1NN88</accession>
<feature type="chain" id="PRO_5046242783" evidence="1">
    <location>
        <begin position="30"/>
        <end position="232"/>
    </location>
</feature>
<feature type="domain" description="DUF4097" evidence="2">
    <location>
        <begin position="116"/>
        <end position="229"/>
    </location>
</feature>
<dbReference type="PROSITE" id="PS51257">
    <property type="entry name" value="PROKAR_LIPOPROTEIN"/>
    <property type="match status" value="1"/>
</dbReference>
<comment type="caution">
    <text evidence="3">The sequence shown here is derived from an EMBL/GenBank/DDBJ whole genome shotgun (WGS) entry which is preliminary data.</text>
</comment>
<evidence type="ECO:0000313" key="4">
    <source>
        <dbReference type="Proteomes" id="UP001596137"/>
    </source>
</evidence>
<sequence length="232" mass="23508">MTKTTPVIAAGAVLCAGILLSGCGLSTIASPTKSETKGYDVTGSVTALDVEAGSGAIVVVGSSRTGVRVTETLHWKGDRPAAAHPVDGGTLRLSYECKGDDWACGVDYRVEVPEGMRVRVKTGSGDITLRAIGGDLDAFTGSGEIDANQLAGKRAIAETGSGDVELRFAGVPDDVQVSTGSGTGVVRVPSGSYQVTANTGSGDRTVDVSTDDVSPHRIVVKTGSGDAKVLKA</sequence>
<evidence type="ECO:0000256" key="1">
    <source>
        <dbReference type="SAM" id="SignalP"/>
    </source>
</evidence>
<keyword evidence="4" id="KW-1185">Reference proteome</keyword>
<dbReference type="RefSeq" id="WP_380757950.1">
    <property type="nucleotide sequence ID" value="NZ_JBHSRF010000046.1"/>
</dbReference>
<evidence type="ECO:0000313" key="3">
    <source>
        <dbReference type="EMBL" id="MFC6084656.1"/>
    </source>
</evidence>
<gene>
    <name evidence="3" type="ORF">ACFP1K_26085</name>
</gene>
<evidence type="ECO:0000259" key="2">
    <source>
        <dbReference type="Pfam" id="PF13349"/>
    </source>
</evidence>
<proteinExistence type="predicted"/>
<reference evidence="4" key="1">
    <citation type="journal article" date="2019" name="Int. J. Syst. Evol. Microbiol.">
        <title>The Global Catalogue of Microorganisms (GCM) 10K type strain sequencing project: providing services to taxonomists for standard genome sequencing and annotation.</title>
        <authorList>
            <consortium name="The Broad Institute Genomics Platform"/>
            <consortium name="The Broad Institute Genome Sequencing Center for Infectious Disease"/>
            <person name="Wu L."/>
            <person name="Ma J."/>
        </authorList>
    </citation>
    <scope>NUCLEOTIDE SEQUENCE [LARGE SCALE GENOMIC DNA]</scope>
    <source>
        <strain evidence="4">JCM 30346</strain>
    </source>
</reference>
<feature type="signal peptide" evidence="1">
    <location>
        <begin position="1"/>
        <end position="29"/>
    </location>
</feature>
<dbReference type="Gene3D" id="2.160.20.120">
    <property type="match status" value="1"/>
</dbReference>
<dbReference type="Pfam" id="PF13349">
    <property type="entry name" value="DUF4097"/>
    <property type="match status" value="1"/>
</dbReference>
<protein>
    <submittedName>
        <fullName evidence="3">DUF4097 domain-containing protein</fullName>
    </submittedName>
</protein>
<name>A0ABW1NN88_9ACTN</name>
<dbReference type="EMBL" id="JBHSRF010000046">
    <property type="protein sequence ID" value="MFC6084656.1"/>
    <property type="molecule type" value="Genomic_DNA"/>
</dbReference>
<keyword evidence="1" id="KW-0732">Signal</keyword>
<dbReference type="Proteomes" id="UP001596137">
    <property type="component" value="Unassembled WGS sequence"/>
</dbReference>